<organism evidence="2 3">
    <name type="scientific">Skermania pinensis</name>
    <dbReference type="NCBI Taxonomy" id="39122"/>
    <lineage>
        <taxon>Bacteria</taxon>
        <taxon>Bacillati</taxon>
        <taxon>Actinomycetota</taxon>
        <taxon>Actinomycetes</taxon>
        <taxon>Mycobacteriales</taxon>
        <taxon>Gordoniaceae</taxon>
        <taxon>Skermania</taxon>
    </lineage>
</organism>
<keyword evidence="3" id="KW-1185">Reference proteome</keyword>
<dbReference type="SUPFAM" id="SSF55729">
    <property type="entry name" value="Acyl-CoA N-acyltransferases (Nat)"/>
    <property type="match status" value="1"/>
</dbReference>
<name>A0ABX8S9S0_9ACTN</name>
<sequence>MVSCNEYGQPVGVPVAWSGPAGTPATTHHGRWVELRLLTTGFATDITGTLSPYPRLWTYLPTPAPGDPAAAAAGIDMLTGTADAVGYAILDRATGQFAGQVAYLRIQPAIGSIEVGWICYAPWFQRTRGATETQYLLMRHAFELGYRRYEWKCDALNQPSRAAAARLGFVEEGTWRNAMIVKGRNRDTTWFSITDAEWPAVRAALETWLDERNFTTDGAQRRSLGTIRVGS</sequence>
<dbReference type="RefSeq" id="WP_066473852.1">
    <property type="nucleotide sequence ID" value="NZ_CBCRUZ010000018.1"/>
</dbReference>
<dbReference type="PANTHER" id="PTHR43441:SF2">
    <property type="entry name" value="FAMILY ACETYLTRANSFERASE, PUTATIVE (AFU_ORTHOLOGUE AFUA_7G00850)-RELATED"/>
    <property type="match status" value="1"/>
</dbReference>
<dbReference type="PANTHER" id="PTHR43441">
    <property type="entry name" value="RIBOSOMAL-PROTEIN-SERINE ACETYLTRANSFERASE"/>
    <property type="match status" value="1"/>
</dbReference>
<reference evidence="2" key="1">
    <citation type="submission" date="2021-07" db="EMBL/GenBank/DDBJ databases">
        <title>Candidatus Kaistella beijingensis sp. nov. isolated from a municipal wastewater treatment plant is involved in sludge foaming.</title>
        <authorList>
            <person name="Song Y."/>
            <person name="Liu S.-J."/>
        </authorList>
    </citation>
    <scope>NUCLEOTIDE SEQUENCE</scope>
    <source>
        <strain evidence="2">DSM 43998</strain>
    </source>
</reference>
<dbReference type="InterPro" id="IPR051908">
    <property type="entry name" value="Ribosomal_N-acetyltransferase"/>
</dbReference>
<accession>A0ABX8S9S0</accession>
<gene>
    <name evidence="2" type="ORF">KV203_10715</name>
</gene>
<dbReference type="InterPro" id="IPR016181">
    <property type="entry name" value="Acyl_CoA_acyltransferase"/>
</dbReference>
<protein>
    <submittedName>
        <fullName evidence="2">GNAT family N-acetyltransferase</fullName>
    </submittedName>
</protein>
<evidence type="ECO:0000313" key="3">
    <source>
        <dbReference type="Proteomes" id="UP000887023"/>
    </source>
</evidence>
<dbReference type="EMBL" id="CP079105">
    <property type="protein sequence ID" value="QXQ12466.1"/>
    <property type="molecule type" value="Genomic_DNA"/>
</dbReference>
<proteinExistence type="predicted"/>
<dbReference type="InterPro" id="IPR000182">
    <property type="entry name" value="GNAT_dom"/>
</dbReference>
<feature type="domain" description="N-acetyltransferase" evidence="1">
    <location>
        <begin position="33"/>
        <end position="187"/>
    </location>
</feature>
<dbReference type="PROSITE" id="PS51186">
    <property type="entry name" value="GNAT"/>
    <property type="match status" value="1"/>
</dbReference>
<evidence type="ECO:0000313" key="2">
    <source>
        <dbReference type="EMBL" id="QXQ12466.1"/>
    </source>
</evidence>
<dbReference type="Gene3D" id="3.40.630.30">
    <property type="match status" value="1"/>
</dbReference>
<dbReference type="Proteomes" id="UP000887023">
    <property type="component" value="Chromosome"/>
</dbReference>
<evidence type="ECO:0000259" key="1">
    <source>
        <dbReference type="PROSITE" id="PS51186"/>
    </source>
</evidence>
<dbReference type="Pfam" id="PF13302">
    <property type="entry name" value="Acetyltransf_3"/>
    <property type="match status" value="1"/>
</dbReference>